<organism evidence="1 2">
    <name type="scientific">Linum tenue</name>
    <dbReference type="NCBI Taxonomy" id="586396"/>
    <lineage>
        <taxon>Eukaryota</taxon>
        <taxon>Viridiplantae</taxon>
        <taxon>Streptophyta</taxon>
        <taxon>Embryophyta</taxon>
        <taxon>Tracheophyta</taxon>
        <taxon>Spermatophyta</taxon>
        <taxon>Magnoliopsida</taxon>
        <taxon>eudicotyledons</taxon>
        <taxon>Gunneridae</taxon>
        <taxon>Pentapetalae</taxon>
        <taxon>rosids</taxon>
        <taxon>fabids</taxon>
        <taxon>Malpighiales</taxon>
        <taxon>Linaceae</taxon>
        <taxon>Linum</taxon>
    </lineage>
</organism>
<sequence length="104" mass="12074">MMSFCLYHASPANQGRLQSIARIAMLYPNAPLYTPPPFVYWSHEKIAFQRFTLGLRLNGYTEESEKGVSYVGGNFYKMKVRTRPMLEELHQMCTQITCMDGTRR</sequence>
<name>A0AAV0KQH5_9ROSI</name>
<dbReference type="Proteomes" id="UP001154282">
    <property type="component" value="Unassembled WGS sequence"/>
</dbReference>
<evidence type="ECO:0000313" key="2">
    <source>
        <dbReference type="Proteomes" id="UP001154282"/>
    </source>
</evidence>
<comment type="caution">
    <text evidence="1">The sequence shown here is derived from an EMBL/GenBank/DDBJ whole genome shotgun (WGS) entry which is preliminary data.</text>
</comment>
<accession>A0AAV0KQH5</accession>
<protein>
    <submittedName>
        <fullName evidence="1">Uncharacterized protein</fullName>
    </submittedName>
</protein>
<reference evidence="1" key="1">
    <citation type="submission" date="2022-08" db="EMBL/GenBank/DDBJ databases">
        <authorList>
            <person name="Gutierrez-Valencia J."/>
        </authorList>
    </citation>
    <scope>NUCLEOTIDE SEQUENCE</scope>
</reference>
<feature type="non-terminal residue" evidence="1">
    <location>
        <position position="104"/>
    </location>
</feature>
<dbReference type="AlphaFoldDB" id="A0AAV0KQH5"/>
<proteinExistence type="predicted"/>
<dbReference type="EMBL" id="CAMGYJ010000005">
    <property type="protein sequence ID" value="CAI0424415.1"/>
    <property type="molecule type" value="Genomic_DNA"/>
</dbReference>
<keyword evidence="2" id="KW-1185">Reference proteome</keyword>
<gene>
    <name evidence="1" type="ORF">LITE_LOCUS19949</name>
</gene>
<evidence type="ECO:0000313" key="1">
    <source>
        <dbReference type="EMBL" id="CAI0424415.1"/>
    </source>
</evidence>